<reference evidence="2" key="1">
    <citation type="journal article" date="2014" name="Stand. Genomic Sci.">
        <title>Genome sequence of the exopolysaccharide-producing Salipiger mucosus type strain (DSM 16094(T)), a moderately halophilic member of the Roseobacter clade.</title>
        <authorList>
            <person name="Riedel T."/>
            <person name="Spring S."/>
            <person name="Fiebig A."/>
            <person name="Petersen J."/>
            <person name="Kyrpides N.C."/>
            <person name="Goker M."/>
            <person name="Klenk H.P."/>
        </authorList>
    </citation>
    <scope>NUCLEOTIDE SEQUENCE [LARGE SCALE GENOMIC DNA]</scope>
    <source>
        <strain evidence="2">DSM 16094</strain>
    </source>
</reference>
<dbReference type="Proteomes" id="UP000015347">
    <property type="component" value="Unassembled WGS sequence"/>
</dbReference>
<dbReference type="EMBL" id="APVH01000015">
    <property type="protein sequence ID" value="EPX83515.1"/>
    <property type="molecule type" value="Genomic_DNA"/>
</dbReference>
<keyword evidence="2" id="KW-1185">Reference proteome</keyword>
<sequence length="45" mass="4946">MRTVRIAQDFNATMIAILGAGYVELPGDVIGICSSVTDKRVFIRF</sequence>
<evidence type="ECO:0000313" key="2">
    <source>
        <dbReference type="Proteomes" id="UP000015347"/>
    </source>
</evidence>
<gene>
    <name evidence="1" type="ORF">Salmuc_02123</name>
</gene>
<comment type="caution">
    <text evidence="1">The sequence shown here is derived from an EMBL/GenBank/DDBJ whole genome shotgun (WGS) entry which is preliminary data.</text>
</comment>
<dbReference type="AlphaFoldDB" id="S9RZW4"/>
<name>S9RZW4_9RHOB</name>
<accession>S9RZW4</accession>
<protein>
    <submittedName>
        <fullName evidence="1">Uncharacterized protein</fullName>
    </submittedName>
</protein>
<dbReference type="HOGENOM" id="CLU_3205067_0_0_5"/>
<proteinExistence type="predicted"/>
<organism evidence="1 2">
    <name type="scientific">Salipiger mucosus DSM 16094</name>
    <dbReference type="NCBI Taxonomy" id="1123237"/>
    <lineage>
        <taxon>Bacteria</taxon>
        <taxon>Pseudomonadati</taxon>
        <taxon>Pseudomonadota</taxon>
        <taxon>Alphaproteobacteria</taxon>
        <taxon>Rhodobacterales</taxon>
        <taxon>Roseobacteraceae</taxon>
        <taxon>Salipiger</taxon>
    </lineage>
</organism>
<evidence type="ECO:0000313" key="1">
    <source>
        <dbReference type="EMBL" id="EPX83515.1"/>
    </source>
</evidence>